<feature type="transmembrane region" description="Helical" evidence="10">
    <location>
        <begin position="426"/>
        <end position="449"/>
    </location>
</feature>
<feature type="domain" description="Cytochrome c" evidence="12">
    <location>
        <begin position="136"/>
        <end position="223"/>
    </location>
</feature>
<evidence type="ECO:0000256" key="7">
    <source>
        <dbReference type="ARBA" id="ARBA00023004"/>
    </source>
</evidence>
<evidence type="ECO:0000256" key="5">
    <source>
        <dbReference type="ARBA" id="ARBA00022723"/>
    </source>
</evidence>
<evidence type="ECO:0000256" key="8">
    <source>
        <dbReference type="ARBA" id="ARBA00023136"/>
    </source>
</evidence>
<dbReference type="RefSeq" id="WP_316703909.1">
    <property type="nucleotide sequence ID" value="NZ_CP136336.1"/>
</dbReference>
<dbReference type="PANTHER" id="PTHR31632">
    <property type="entry name" value="IRON TRANSPORTER FTH1"/>
    <property type="match status" value="1"/>
</dbReference>
<evidence type="ECO:0000256" key="6">
    <source>
        <dbReference type="ARBA" id="ARBA00022989"/>
    </source>
</evidence>
<feature type="transmembrane region" description="Helical" evidence="10">
    <location>
        <begin position="499"/>
        <end position="516"/>
    </location>
</feature>
<proteinExistence type="inferred from homology"/>
<accession>A0ABZ0D125</accession>
<feature type="signal peptide" evidence="11">
    <location>
        <begin position="1"/>
        <end position="25"/>
    </location>
</feature>
<dbReference type="Gene3D" id="1.10.760.10">
    <property type="entry name" value="Cytochrome c-like domain"/>
    <property type="match status" value="1"/>
</dbReference>
<keyword evidence="5 9" id="KW-0479">Metal-binding</keyword>
<comment type="similarity">
    <text evidence="2">Belongs to the oxidase-dependent Fe transporter (OFeT) (TC 9.A.10.1) family.</text>
</comment>
<dbReference type="SUPFAM" id="SSF46626">
    <property type="entry name" value="Cytochrome c"/>
    <property type="match status" value="1"/>
</dbReference>
<evidence type="ECO:0000256" key="4">
    <source>
        <dbReference type="ARBA" id="ARBA00022692"/>
    </source>
</evidence>
<dbReference type="Pfam" id="PF03239">
    <property type="entry name" value="FTR1"/>
    <property type="match status" value="1"/>
</dbReference>
<feature type="transmembrane region" description="Helical" evidence="10">
    <location>
        <begin position="568"/>
        <end position="588"/>
    </location>
</feature>
<comment type="subcellular location">
    <subcellularLocation>
        <location evidence="1">Membrane</location>
        <topology evidence="1">Multi-pass membrane protein</topology>
    </subcellularLocation>
</comment>
<evidence type="ECO:0000259" key="12">
    <source>
        <dbReference type="PROSITE" id="PS51007"/>
    </source>
</evidence>
<evidence type="ECO:0000256" key="2">
    <source>
        <dbReference type="ARBA" id="ARBA00008333"/>
    </source>
</evidence>
<evidence type="ECO:0000256" key="10">
    <source>
        <dbReference type="SAM" id="Phobius"/>
    </source>
</evidence>
<feature type="chain" id="PRO_5046370148" evidence="11">
    <location>
        <begin position="26"/>
        <end position="648"/>
    </location>
</feature>
<dbReference type="InterPro" id="IPR009056">
    <property type="entry name" value="Cyt_c-like_dom"/>
</dbReference>
<evidence type="ECO:0000313" key="13">
    <source>
        <dbReference type="EMBL" id="WOB10944.1"/>
    </source>
</evidence>
<keyword evidence="3 9" id="KW-0349">Heme</keyword>
<dbReference type="InterPro" id="IPR004923">
    <property type="entry name" value="FTR1/Fip1/EfeU"/>
</dbReference>
<keyword evidence="14" id="KW-1185">Reference proteome</keyword>
<keyword evidence="6 10" id="KW-1133">Transmembrane helix</keyword>
<organism evidence="13 14">
    <name type="scientific">Piscinibacter gummiphilus</name>
    <dbReference type="NCBI Taxonomy" id="946333"/>
    <lineage>
        <taxon>Bacteria</taxon>
        <taxon>Pseudomonadati</taxon>
        <taxon>Pseudomonadota</taxon>
        <taxon>Betaproteobacteria</taxon>
        <taxon>Burkholderiales</taxon>
        <taxon>Sphaerotilaceae</taxon>
        <taxon>Piscinibacter</taxon>
    </lineage>
</organism>
<feature type="transmembrane region" description="Helical" evidence="10">
    <location>
        <begin position="620"/>
        <end position="638"/>
    </location>
</feature>
<keyword evidence="4 10" id="KW-0812">Transmembrane</keyword>
<evidence type="ECO:0000256" key="9">
    <source>
        <dbReference type="PROSITE-ProRule" id="PRU00433"/>
    </source>
</evidence>
<sequence>MTAYLSRRFLAFVLSACALVAPLRAADAPSGQEQQIRQLWQLLDYVAVDYPGAVANGKVTSEVEYQEMREFSDSALSQSKVLPPHASRAQLVGLAEQLREAVQQKAPAERVAALAQQASGLLLTAYPIPVAPRVAPDLVQGQRLYQAQCATCHGATGAGDGPAAKQLEPEPIDFTDKERARARSVLALYQVTSQGVEGTSMPSFNALPEQDRWALAFYVGTLSFDAGAKERGATLMQQDAKARAALPDLASLTTATETALAQRLGAQAADVLAFARSQPQAIAGTQATGIPLAREQMRASLKAFEAGNGTEATRLALSAYLDGFEPLEAALESRNKDLLVDVERNMQLYRAAIAAKQANAVATKARELDLLFSRVEDELSAGRVDATTSFVAALTILLREGVEALLIVVAMIAFLRKANQAQALRYVHGGWIAALAAGGVTWGIATYVVGISGASREVTEGLSSLFAAAVLLSVGLWMHQKSSAGRWQAYLRDKLSAAMTRRSAWALFLLAFVAVYREVFETVLFFSALAADGHSSALLAGLAVGLVLLAIIAAIFLRTSARMPIGKFFSLSSILVAVLAVVLAGKGISGLQEAGWLTATPVGGLRVPALGIYPTLQTTAAQLTVLLAALCGFSLNVLQNRKQIRLSP</sequence>
<protein>
    <submittedName>
        <fullName evidence="13">Cytochrome c/FTR1 family iron permease</fullName>
    </submittedName>
</protein>
<feature type="transmembrane region" description="Helical" evidence="10">
    <location>
        <begin position="536"/>
        <end position="556"/>
    </location>
</feature>
<feature type="transmembrane region" description="Helical" evidence="10">
    <location>
        <begin position="390"/>
        <end position="414"/>
    </location>
</feature>
<keyword evidence="7 9" id="KW-0408">Iron</keyword>
<evidence type="ECO:0000256" key="1">
    <source>
        <dbReference type="ARBA" id="ARBA00004141"/>
    </source>
</evidence>
<feature type="transmembrane region" description="Helical" evidence="10">
    <location>
        <begin position="461"/>
        <end position="478"/>
    </location>
</feature>
<evidence type="ECO:0000256" key="11">
    <source>
        <dbReference type="SAM" id="SignalP"/>
    </source>
</evidence>
<dbReference type="PANTHER" id="PTHR31632:SF2">
    <property type="entry name" value="PLASMA MEMBRANE IRON PERMEASE"/>
    <property type="match status" value="1"/>
</dbReference>
<dbReference type="PROSITE" id="PS51007">
    <property type="entry name" value="CYTC"/>
    <property type="match status" value="1"/>
</dbReference>
<keyword evidence="11" id="KW-0732">Signal</keyword>
<reference evidence="13 14" key="1">
    <citation type="submission" date="2023-10" db="EMBL/GenBank/DDBJ databases">
        <title>Bacteria for the degradation of biodegradable plastic PBAT(Polybutylene adipate terephthalate).</title>
        <authorList>
            <person name="Weon H.-Y."/>
            <person name="Yeon J."/>
        </authorList>
    </citation>
    <scope>NUCLEOTIDE SEQUENCE [LARGE SCALE GENOMIC DNA]</scope>
    <source>
        <strain evidence="13 14">SBD 7-3</strain>
    </source>
</reference>
<evidence type="ECO:0000313" key="14">
    <source>
        <dbReference type="Proteomes" id="UP001303946"/>
    </source>
</evidence>
<gene>
    <name evidence="13" type="ORF">RXV79_13020</name>
</gene>
<dbReference type="EMBL" id="CP136336">
    <property type="protein sequence ID" value="WOB10944.1"/>
    <property type="molecule type" value="Genomic_DNA"/>
</dbReference>
<evidence type="ECO:0000256" key="3">
    <source>
        <dbReference type="ARBA" id="ARBA00022617"/>
    </source>
</evidence>
<name>A0ABZ0D125_9BURK</name>
<dbReference type="Proteomes" id="UP001303946">
    <property type="component" value="Chromosome"/>
</dbReference>
<dbReference type="Pfam" id="PF00034">
    <property type="entry name" value="Cytochrom_C"/>
    <property type="match status" value="1"/>
</dbReference>
<dbReference type="InterPro" id="IPR036909">
    <property type="entry name" value="Cyt_c-like_dom_sf"/>
</dbReference>
<keyword evidence="8 10" id="KW-0472">Membrane</keyword>